<evidence type="ECO:0000313" key="1">
    <source>
        <dbReference type="EMBL" id="SFV61530.1"/>
    </source>
</evidence>
<gene>
    <name evidence="1" type="ORF">MNB_SM-6-1416</name>
</gene>
<name>A0A1W1C6P7_9ZZZZ</name>
<protein>
    <submittedName>
        <fullName evidence="1">Uncharacterized protein</fullName>
    </submittedName>
</protein>
<reference evidence="1" key="1">
    <citation type="submission" date="2016-10" db="EMBL/GenBank/DDBJ databases">
        <authorList>
            <person name="de Groot N.N."/>
        </authorList>
    </citation>
    <scope>NUCLEOTIDE SEQUENCE</scope>
</reference>
<organism evidence="1">
    <name type="scientific">hydrothermal vent metagenome</name>
    <dbReference type="NCBI Taxonomy" id="652676"/>
    <lineage>
        <taxon>unclassified sequences</taxon>
        <taxon>metagenomes</taxon>
        <taxon>ecological metagenomes</taxon>
    </lineage>
</organism>
<dbReference type="EMBL" id="FPHK01000053">
    <property type="protein sequence ID" value="SFV61530.1"/>
    <property type="molecule type" value="Genomic_DNA"/>
</dbReference>
<dbReference type="AlphaFoldDB" id="A0A1W1C6P7"/>
<proteinExistence type="predicted"/>
<sequence>MRIIVILFFTTLLFGGSYNFSESKYIAAADVAFGKSGKISFDDKKTVITYDKPQYKQIILKDGNISIEGSSGKVVYLKGKALFFTKMYITTMTRIDNVAALKTNRDFSVKKEGDLYILEFKGEISEQILKAEVQTKNSRVIRFKLFMRNGDTLEIVKK</sequence>
<accession>A0A1W1C6P7</accession>